<keyword evidence="2" id="KW-0812">Transmembrane</keyword>
<name>A0A840YZ58_9SPHN</name>
<dbReference type="Pfam" id="PF25967">
    <property type="entry name" value="RND-MFP_C"/>
    <property type="match status" value="1"/>
</dbReference>
<organism evidence="4 5">
    <name type="scientific">Stakelama sediminis</name>
    <dbReference type="NCBI Taxonomy" id="463200"/>
    <lineage>
        <taxon>Bacteria</taxon>
        <taxon>Pseudomonadati</taxon>
        <taxon>Pseudomonadota</taxon>
        <taxon>Alphaproteobacteria</taxon>
        <taxon>Sphingomonadales</taxon>
        <taxon>Sphingomonadaceae</taxon>
        <taxon>Stakelama</taxon>
    </lineage>
</organism>
<dbReference type="AlphaFoldDB" id="A0A840YZ58"/>
<gene>
    <name evidence="4" type="ORF">FHR23_001856</name>
</gene>
<keyword evidence="2" id="KW-1133">Transmembrane helix</keyword>
<dbReference type="InterPro" id="IPR058627">
    <property type="entry name" value="MdtA-like_C"/>
</dbReference>
<evidence type="ECO:0000256" key="2">
    <source>
        <dbReference type="SAM" id="Phobius"/>
    </source>
</evidence>
<dbReference type="Gene3D" id="2.40.30.170">
    <property type="match status" value="1"/>
</dbReference>
<dbReference type="NCBIfam" id="TIGR01730">
    <property type="entry name" value="RND_mfp"/>
    <property type="match status" value="1"/>
</dbReference>
<evidence type="ECO:0000313" key="5">
    <source>
        <dbReference type="Proteomes" id="UP000554342"/>
    </source>
</evidence>
<dbReference type="PANTHER" id="PTHR30469">
    <property type="entry name" value="MULTIDRUG RESISTANCE PROTEIN MDTA"/>
    <property type="match status" value="1"/>
</dbReference>
<keyword evidence="2" id="KW-0472">Membrane</keyword>
<sequence length="430" mass="46043">MNETTQVSSISGAGMDRRVAPARGWWRNRRVRWGLIAAAVLAAVALLYAFIPSSNALAVEADAIRTGTVQRAPFQDYVPLRAEVTPRDTTYVSAIVGGQVDHVIAGDGSQVAKGQPLAVLSNRSLELDVASRSADIAGQLGNISAQRLSIQRNRLDSDSEVASAKNALQKAQVELSHKQFLLQKGIVNQAAVKPLAAEVAYQQSRVQALTTARAQESGTLASQSAQIGTTAEQLRRSLAMVHNSLDALTIRAPMAGRLTGFDLQPGQTLNPGDRVAQIDAEGSWKLIADVDQYYLGRVRIGQNAIATLDNGQAKLRVSKVLPQVTDGRFRVELTFDGTAPAGLNRGQTLDVRLILGADHPAIVAPAGSWLDAGGNIAFVLTGKGRAERRQITTGRRNPDQVEVTSGLKPGDRIVTSAINNYQQYQHLLIS</sequence>
<comment type="similarity">
    <text evidence="1">Belongs to the membrane fusion protein (MFP) (TC 8.A.1) family.</text>
</comment>
<accession>A0A840YZ58</accession>
<dbReference type="InterPro" id="IPR006143">
    <property type="entry name" value="RND_pump_MFP"/>
</dbReference>
<proteinExistence type="inferred from homology"/>
<dbReference type="Proteomes" id="UP000554342">
    <property type="component" value="Unassembled WGS sequence"/>
</dbReference>
<dbReference type="Gene3D" id="2.40.420.20">
    <property type="match status" value="1"/>
</dbReference>
<dbReference type="Gene3D" id="2.40.50.100">
    <property type="match status" value="1"/>
</dbReference>
<evidence type="ECO:0000256" key="1">
    <source>
        <dbReference type="ARBA" id="ARBA00009477"/>
    </source>
</evidence>
<feature type="transmembrane region" description="Helical" evidence="2">
    <location>
        <begin position="33"/>
        <end position="51"/>
    </location>
</feature>
<protein>
    <submittedName>
        <fullName evidence="4">HlyD family secretion protein</fullName>
    </submittedName>
</protein>
<comment type="caution">
    <text evidence="4">The sequence shown here is derived from an EMBL/GenBank/DDBJ whole genome shotgun (WGS) entry which is preliminary data.</text>
</comment>
<dbReference type="GO" id="GO:1990281">
    <property type="term" value="C:efflux pump complex"/>
    <property type="evidence" value="ECO:0007669"/>
    <property type="project" value="TreeGrafter"/>
</dbReference>
<dbReference type="EMBL" id="JACIJI010000002">
    <property type="protein sequence ID" value="MBB5718933.1"/>
    <property type="molecule type" value="Genomic_DNA"/>
</dbReference>
<dbReference type="Gene3D" id="1.10.287.470">
    <property type="entry name" value="Helix hairpin bin"/>
    <property type="match status" value="1"/>
</dbReference>
<reference evidence="4 5" key="1">
    <citation type="submission" date="2020-08" db="EMBL/GenBank/DDBJ databases">
        <title>Genomic Encyclopedia of Type Strains, Phase IV (KMG-IV): sequencing the most valuable type-strain genomes for metagenomic binning, comparative biology and taxonomic classification.</title>
        <authorList>
            <person name="Goeker M."/>
        </authorList>
    </citation>
    <scope>NUCLEOTIDE SEQUENCE [LARGE SCALE GENOMIC DNA]</scope>
    <source>
        <strain evidence="4 5">DSM 27203</strain>
    </source>
</reference>
<dbReference type="SUPFAM" id="SSF111369">
    <property type="entry name" value="HlyD-like secretion proteins"/>
    <property type="match status" value="1"/>
</dbReference>
<dbReference type="RefSeq" id="WP_345575530.1">
    <property type="nucleotide sequence ID" value="NZ_BAABIF010000013.1"/>
</dbReference>
<evidence type="ECO:0000259" key="3">
    <source>
        <dbReference type="Pfam" id="PF25967"/>
    </source>
</evidence>
<feature type="domain" description="Multidrug resistance protein MdtA-like C-terminal permuted SH3" evidence="3">
    <location>
        <begin position="370"/>
        <end position="418"/>
    </location>
</feature>
<dbReference type="GO" id="GO:0015562">
    <property type="term" value="F:efflux transmembrane transporter activity"/>
    <property type="evidence" value="ECO:0007669"/>
    <property type="project" value="TreeGrafter"/>
</dbReference>
<evidence type="ECO:0000313" key="4">
    <source>
        <dbReference type="EMBL" id="MBB5718933.1"/>
    </source>
</evidence>
<keyword evidence="5" id="KW-1185">Reference proteome</keyword>